<gene>
    <name evidence="1" type="ORF">DET61_11614</name>
</gene>
<comment type="caution">
    <text evidence="1">The sequence shown here is derived from an EMBL/GenBank/DDBJ whole genome shotgun (WGS) entry which is preliminary data.</text>
</comment>
<dbReference type="InterPro" id="IPR011335">
    <property type="entry name" value="Restrct_endonuc-II-like"/>
</dbReference>
<reference evidence="1 2" key="1">
    <citation type="submission" date="2018-07" db="EMBL/GenBank/DDBJ databases">
        <title>Freshwater and sediment microbial communities from various areas in North America, analyzing microbe dynamics in response to fracking.</title>
        <authorList>
            <person name="Lamendella R."/>
        </authorList>
    </citation>
    <scope>NUCLEOTIDE SEQUENCE [LARGE SCALE GENOMIC DNA]</scope>
    <source>
        <strain evidence="1 2">105B</strain>
    </source>
</reference>
<accession>A0A368X7P3</accession>
<sequence length="160" mass="17362">MTGVIGLASERHGNLVSLGARWLKRNGFPVVATELKCSGSREQPDVIGFRSSCSAVIEVKVSRGDFAKDRQKPERAAGGLGVYRFYLCPEGLIDPSELPEKWGLLEAQGRKVIPVVAPIGNYWPGIDAPSEIVGSWSAFQNIPDHAAERSALFSIARRLS</sequence>
<dbReference type="EMBL" id="QPJI01000016">
    <property type="protein sequence ID" value="RCW63973.1"/>
    <property type="molecule type" value="Genomic_DNA"/>
</dbReference>
<dbReference type="Proteomes" id="UP000253647">
    <property type="component" value="Unassembled WGS sequence"/>
</dbReference>
<protein>
    <submittedName>
        <fullName evidence="1">Uncharacterized protein</fullName>
    </submittedName>
</protein>
<dbReference type="AlphaFoldDB" id="A0A368X7P3"/>
<proteinExistence type="predicted"/>
<evidence type="ECO:0000313" key="1">
    <source>
        <dbReference type="EMBL" id="RCW63973.1"/>
    </source>
</evidence>
<evidence type="ECO:0000313" key="2">
    <source>
        <dbReference type="Proteomes" id="UP000253647"/>
    </source>
</evidence>
<dbReference type="SUPFAM" id="SSF52980">
    <property type="entry name" value="Restriction endonuclease-like"/>
    <property type="match status" value="1"/>
</dbReference>
<name>A0A368X7P3_MARNT</name>
<organism evidence="1 2">
    <name type="scientific">Marinobacter nauticus</name>
    <name type="common">Marinobacter hydrocarbonoclasticus</name>
    <name type="synonym">Marinobacter aquaeolei</name>
    <dbReference type="NCBI Taxonomy" id="2743"/>
    <lineage>
        <taxon>Bacteria</taxon>
        <taxon>Pseudomonadati</taxon>
        <taxon>Pseudomonadota</taxon>
        <taxon>Gammaproteobacteria</taxon>
        <taxon>Pseudomonadales</taxon>
        <taxon>Marinobacteraceae</taxon>
        <taxon>Marinobacter</taxon>
    </lineage>
</organism>